<dbReference type="EMBL" id="D89969">
    <property type="protein sequence ID" value="BAA14044.1"/>
    <property type="molecule type" value="Genomic_DNA"/>
</dbReference>
<feature type="compositionally biased region" description="Basic and acidic residues" evidence="1">
    <location>
        <begin position="45"/>
        <end position="68"/>
    </location>
</feature>
<feature type="signal peptide" evidence="2">
    <location>
        <begin position="1"/>
        <end position="19"/>
    </location>
</feature>
<accession>P94818</accession>
<proteinExistence type="predicted"/>
<reference evidence="3" key="1">
    <citation type="journal article" date="1997" name="Zool. Sci.">
        <title>Cloning and sequencing of gene coding for a periplasmic 5.4 kDa peptide of the macronucleus-specific symbiont Holospora obtusa of the ciliate Paramecium caudatum.</title>
        <authorList>
            <person name="Dohra H."/>
            <person name="Yamamoto K."/>
            <person name="Fujishima M."/>
            <person name="Ishikawa H."/>
        </authorList>
    </citation>
    <scope>NUCLEOTIDE SEQUENCE</scope>
</reference>
<evidence type="ECO:0000313" key="3">
    <source>
        <dbReference type="EMBL" id="BAA14044.1"/>
    </source>
</evidence>
<feature type="chain" id="PRO_5004161703" evidence="2">
    <location>
        <begin position="20"/>
        <end position="68"/>
    </location>
</feature>
<feature type="region of interest" description="Disordered" evidence="1">
    <location>
        <begin position="42"/>
        <end position="68"/>
    </location>
</feature>
<protein>
    <submittedName>
        <fullName evidence="3">5.4 kDa peptide</fullName>
    </submittedName>
</protein>
<name>P94818_HOLOB</name>
<sequence>MNFLYCCLMSALISMPIWASDVSDKEIDDEVSSVLQKVFEADGDSESKSESDKVEVSEDKKDIVKDED</sequence>
<dbReference type="AlphaFoldDB" id="P94818"/>
<evidence type="ECO:0000256" key="2">
    <source>
        <dbReference type="SAM" id="SignalP"/>
    </source>
</evidence>
<keyword evidence="2" id="KW-0732">Signal</keyword>
<organism evidence="3">
    <name type="scientific">Holospora obtusa</name>
    <dbReference type="NCBI Taxonomy" id="49893"/>
    <lineage>
        <taxon>Bacteria</taxon>
        <taxon>Pseudomonadati</taxon>
        <taxon>Pseudomonadota</taxon>
        <taxon>Alphaproteobacteria</taxon>
        <taxon>Holosporales</taxon>
        <taxon>Holosporaceae</taxon>
        <taxon>Holospora</taxon>
    </lineage>
</organism>
<evidence type="ECO:0000256" key="1">
    <source>
        <dbReference type="SAM" id="MobiDB-lite"/>
    </source>
</evidence>